<evidence type="ECO:0000313" key="1">
    <source>
        <dbReference type="EMBL" id="KAI0084148.1"/>
    </source>
</evidence>
<dbReference type="EMBL" id="MU274947">
    <property type="protein sequence ID" value="KAI0084148.1"/>
    <property type="molecule type" value="Genomic_DNA"/>
</dbReference>
<reference evidence="1" key="1">
    <citation type="journal article" date="2021" name="Environ. Microbiol.">
        <title>Gene family expansions and transcriptome signatures uncover fungal adaptations to wood decay.</title>
        <authorList>
            <person name="Hage H."/>
            <person name="Miyauchi S."/>
            <person name="Viragh M."/>
            <person name="Drula E."/>
            <person name="Min B."/>
            <person name="Chaduli D."/>
            <person name="Navarro D."/>
            <person name="Favel A."/>
            <person name="Norest M."/>
            <person name="Lesage-Meessen L."/>
            <person name="Balint B."/>
            <person name="Merenyi Z."/>
            <person name="de Eugenio L."/>
            <person name="Morin E."/>
            <person name="Martinez A.T."/>
            <person name="Baldrian P."/>
            <person name="Stursova M."/>
            <person name="Martinez M.J."/>
            <person name="Novotny C."/>
            <person name="Magnuson J.K."/>
            <person name="Spatafora J.W."/>
            <person name="Maurice S."/>
            <person name="Pangilinan J."/>
            <person name="Andreopoulos W."/>
            <person name="LaButti K."/>
            <person name="Hundley H."/>
            <person name="Na H."/>
            <person name="Kuo A."/>
            <person name="Barry K."/>
            <person name="Lipzen A."/>
            <person name="Henrissat B."/>
            <person name="Riley R."/>
            <person name="Ahrendt S."/>
            <person name="Nagy L.G."/>
            <person name="Grigoriev I.V."/>
            <person name="Martin F."/>
            <person name="Rosso M.N."/>
        </authorList>
    </citation>
    <scope>NUCLEOTIDE SEQUENCE</scope>
    <source>
        <strain evidence="1">CBS 384.51</strain>
    </source>
</reference>
<keyword evidence="2" id="KW-1185">Reference proteome</keyword>
<proteinExistence type="predicted"/>
<evidence type="ECO:0000313" key="2">
    <source>
        <dbReference type="Proteomes" id="UP001055072"/>
    </source>
</evidence>
<accession>A0ACB8TQ06</accession>
<protein>
    <submittedName>
        <fullName evidence="1">DHS-like NAD/FAD-binding domain-containing protein</fullName>
    </submittedName>
</protein>
<dbReference type="Proteomes" id="UP001055072">
    <property type="component" value="Unassembled WGS sequence"/>
</dbReference>
<sequence length="695" mass="74982">MTVFIPLDVSAPLPPSPHFLVQSTEPTAHVQKVIKAILKAKRIAILCGAGISVKAGIPDFRSETGLFQTLKKDHSSLSSGKDLFDASVFNSEATTALFCKMIAGLAELAQTAQPTAFHHMLRALDDKGRLLRVYTQNIDALEQKAGLTFGVPELDVRRSKPRSSKGVSDSEIAVPGSSANTADRLPTPPAETPRCIPLHGTLQSMHCQICLHSFPLEQHIGSLSSGTFPICPDCSQTDETRQAVGKRSRGVGKLRPSVVLYNEMHKDGEEVGGVVARDLVGSSKGKGRAGADLLIVVGTSLRVPGTKRMVREFSKALHSRNSTTTSSQGESSTSGASLGAEDDHPVKTIYLNLDFPVPTREWEGVFDVWLRGDAQYFARLVQEEMAKEEQAREAAQERKRRREEMKAEAEAAKREEERLLAEAQAKGKQKGKASGKGKLKGKVQVKAPGGLAPSKKRKAGDEKPIKKPLSSKRRKVSPPTPETSAQESDEDPSGSLASMVQKFFIRIPPMTASKHPKTYIPLTPPSSQSHAASRFSSPLSSPPDSNISTPGELLSGCSSPLTQLSSSPSVEPVSYLSTPPNLAPPLDLNTTPRSRKRSRPSTPDLGINDSPATSLSFFNLTSQLSSPPPTPPQLSLGLSSSVSRRRPTVLQAASAPPPSYTRETLPSLSYDYEESDHESSTGQVQYMESFVRDTF</sequence>
<gene>
    <name evidence="1" type="ORF">BDY19DRAFT_974063</name>
</gene>
<organism evidence="1 2">
    <name type="scientific">Irpex rosettiformis</name>
    <dbReference type="NCBI Taxonomy" id="378272"/>
    <lineage>
        <taxon>Eukaryota</taxon>
        <taxon>Fungi</taxon>
        <taxon>Dikarya</taxon>
        <taxon>Basidiomycota</taxon>
        <taxon>Agaricomycotina</taxon>
        <taxon>Agaricomycetes</taxon>
        <taxon>Polyporales</taxon>
        <taxon>Irpicaceae</taxon>
        <taxon>Irpex</taxon>
    </lineage>
</organism>
<comment type="caution">
    <text evidence="1">The sequence shown here is derived from an EMBL/GenBank/DDBJ whole genome shotgun (WGS) entry which is preliminary data.</text>
</comment>
<name>A0ACB8TQ06_9APHY</name>